<evidence type="ECO:0000313" key="2">
    <source>
        <dbReference type="EMBL" id="MCI50638.1"/>
    </source>
</evidence>
<sequence length="68" mass="7517">MIAELQDVSNDLSEKKSKIDRVIQALMLEEDTDVVEGEQEEKEDDEADSADAGSDDEEVDDSDESPTI</sequence>
<name>A0A392SP23_9FABA</name>
<dbReference type="Proteomes" id="UP000265520">
    <property type="component" value="Unassembled WGS sequence"/>
</dbReference>
<reference evidence="2 3" key="1">
    <citation type="journal article" date="2018" name="Front. Plant Sci.">
        <title>Red Clover (Trifolium pratense) and Zigzag Clover (T. medium) - A Picture of Genomic Similarities and Differences.</title>
        <authorList>
            <person name="Dluhosova J."/>
            <person name="Istvanek J."/>
            <person name="Nedelnik J."/>
            <person name="Repkova J."/>
        </authorList>
    </citation>
    <scope>NUCLEOTIDE SEQUENCE [LARGE SCALE GENOMIC DNA]</scope>
    <source>
        <strain evidence="3">cv. 10/8</strain>
        <tissue evidence="2">Leaf</tissue>
    </source>
</reference>
<evidence type="ECO:0000313" key="3">
    <source>
        <dbReference type="Proteomes" id="UP000265520"/>
    </source>
</evidence>
<comment type="caution">
    <text evidence="2">The sequence shown here is derived from an EMBL/GenBank/DDBJ whole genome shotgun (WGS) entry which is preliminary data.</text>
</comment>
<dbReference type="AlphaFoldDB" id="A0A392SP23"/>
<keyword evidence="3" id="KW-1185">Reference proteome</keyword>
<accession>A0A392SP23</accession>
<feature type="region of interest" description="Disordered" evidence="1">
    <location>
        <begin position="28"/>
        <end position="68"/>
    </location>
</feature>
<organism evidence="2 3">
    <name type="scientific">Trifolium medium</name>
    <dbReference type="NCBI Taxonomy" id="97028"/>
    <lineage>
        <taxon>Eukaryota</taxon>
        <taxon>Viridiplantae</taxon>
        <taxon>Streptophyta</taxon>
        <taxon>Embryophyta</taxon>
        <taxon>Tracheophyta</taxon>
        <taxon>Spermatophyta</taxon>
        <taxon>Magnoliopsida</taxon>
        <taxon>eudicotyledons</taxon>
        <taxon>Gunneridae</taxon>
        <taxon>Pentapetalae</taxon>
        <taxon>rosids</taxon>
        <taxon>fabids</taxon>
        <taxon>Fabales</taxon>
        <taxon>Fabaceae</taxon>
        <taxon>Papilionoideae</taxon>
        <taxon>50 kb inversion clade</taxon>
        <taxon>NPAAA clade</taxon>
        <taxon>Hologalegina</taxon>
        <taxon>IRL clade</taxon>
        <taxon>Trifolieae</taxon>
        <taxon>Trifolium</taxon>
    </lineage>
</organism>
<proteinExistence type="predicted"/>
<protein>
    <submittedName>
        <fullName evidence="2">Uncharacterized protein</fullName>
    </submittedName>
</protein>
<dbReference type="EMBL" id="LXQA010419440">
    <property type="protein sequence ID" value="MCI50638.1"/>
    <property type="molecule type" value="Genomic_DNA"/>
</dbReference>
<evidence type="ECO:0000256" key="1">
    <source>
        <dbReference type="SAM" id="MobiDB-lite"/>
    </source>
</evidence>